<name>A0A831RVB3_9GAMM</name>
<keyword evidence="2" id="KW-0547">Nucleotide-binding</keyword>
<dbReference type="Gene3D" id="3.40.50.300">
    <property type="entry name" value="P-loop containing nucleotide triphosphate hydrolases"/>
    <property type="match status" value="1"/>
</dbReference>
<dbReference type="SUPFAM" id="SSF52540">
    <property type="entry name" value="P-loop containing nucleoside triphosphate hydrolases"/>
    <property type="match status" value="1"/>
</dbReference>
<dbReference type="GO" id="GO:0016887">
    <property type="term" value="F:ATP hydrolysis activity"/>
    <property type="evidence" value="ECO:0007669"/>
    <property type="project" value="TreeGrafter"/>
</dbReference>
<gene>
    <name evidence="5" type="ORF">ENJ12_12770</name>
</gene>
<dbReference type="Pfam" id="PF00437">
    <property type="entry name" value="T2SSE"/>
    <property type="match status" value="1"/>
</dbReference>
<organism evidence="5">
    <name type="scientific">Thiolapillus brandeum</name>
    <dbReference type="NCBI Taxonomy" id="1076588"/>
    <lineage>
        <taxon>Bacteria</taxon>
        <taxon>Pseudomonadati</taxon>
        <taxon>Pseudomonadota</taxon>
        <taxon>Gammaproteobacteria</taxon>
        <taxon>Chromatiales</taxon>
        <taxon>Sedimenticolaceae</taxon>
        <taxon>Thiolapillus</taxon>
    </lineage>
</organism>
<dbReference type="Gene3D" id="3.30.450.90">
    <property type="match status" value="1"/>
</dbReference>
<keyword evidence="3" id="KW-0067">ATP-binding</keyword>
<dbReference type="InterPro" id="IPR037257">
    <property type="entry name" value="T2SS_E_N_sf"/>
</dbReference>
<dbReference type="Gene3D" id="3.30.300.160">
    <property type="entry name" value="Type II secretion system, protein E, N-terminal domain"/>
    <property type="match status" value="1"/>
</dbReference>
<protein>
    <submittedName>
        <fullName evidence="5">Type II/IV secretion system protein</fullName>
    </submittedName>
</protein>
<dbReference type="CDD" id="cd01129">
    <property type="entry name" value="PulE-GspE-like"/>
    <property type="match status" value="1"/>
</dbReference>
<dbReference type="Proteomes" id="UP000886339">
    <property type="component" value="Unassembled WGS sequence"/>
</dbReference>
<dbReference type="InterPro" id="IPR007831">
    <property type="entry name" value="T2SS_GspE_N"/>
</dbReference>
<dbReference type="PROSITE" id="PS00662">
    <property type="entry name" value="T2SP_E"/>
    <property type="match status" value="1"/>
</dbReference>
<comment type="similarity">
    <text evidence="1">Belongs to the GSP E family.</text>
</comment>
<dbReference type="Pfam" id="PF05157">
    <property type="entry name" value="MshEN"/>
    <property type="match status" value="1"/>
</dbReference>
<evidence type="ECO:0000313" key="5">
    <source>
        <dbReference type="EMBL" id="HEC07721.1"/>
    </source>
</evidence>
<dbReference type="InterPro" id="IPR001482">
    <property type="entry name" value="T2SS/T4SS_dom"/>
</dbReference>
<sequence length="579" mass="64626">MVKAGLLSEKDLKYALRVREKMGEDYPLTRVLQELGKLDDEKLREVQKQSCLNLPLGAMLVELGHLQPQELRAATAMLEEPAWQGRQLAELLVVQQMIPEHVLLKVMSDQLGYPIVHLTGRDVDRSLLNQVNPEWCRRHQVLPIERQEEGIQVAFADPTDNTAVQAARLAFDSGILPAIASRRSMETFFSQWEREMKAGGAKPAVGSKVDKSETTLLVNRLISDAIGKDASDIHIEPMQDHVRVRVRCDGMLMQDRELGRDVLPGIIGRLKVMSKADIAERRRHQGGGFKFTDSKSGLECDVRVSFYNTIFGEKIVLRLLTRKASMLDVTDVGMAPRMLQRFIDDALDIPSGVILITGPTGSGKTTTLYGCVNYLNDSEHAIITAEDPVEYVIEGIAQCSLNDKIGLTFEESLRHMVRQDPDVIVLGEVRDRFSAEAAIQAALTGHKVLTTFHTEDSIGGLLRLMNMNIETFLISSTVVSVLAQRLLRKVCPHCAESYRPTARDLQRLRVRASDLAGAEFKQGRGCHHCHYTGYSGRVGVFELLVLNEPVKDAILNRKTSFEIRRISVETSGLITLVED</sequence>
<accession>A0A831RVB3</accession>
<evidence type="ECO:0000256" key="1">
    <source>
        <dbReference type="ARBA" id="ARBA00006611"/>
    </source>
</evidence>
<feature type="non-terminal residue" evidence="5">
    <location>
        <position position="579"/>
    </location>
</feature>
<proteinExistence type="inferred from homology"/>
<dbReference type="EMBL" id="DRLF01000441">
    <property type="protein sequence ID" value="HEC07721.1"/>
    <property type="molecule type" value="Genomic_DNA"/>
</dbReference>
<dbReference type="GO" id="GO:0005886">
    <property type="term" value="C:plasma membrane"/>
    <property type="evidence" value="ECO:0007669"/>
    <property type="project" value="TreeGrafter"/>
</dbReference>
<dbReference type="PANTHER" id="PTHR30258">
    <property type="entry name" value="TYPE II SECRETION SYSTEM PROTEIN GSPE-RELATED"/>
    <property type="match status" value="1"/>
</dbReference>
<evidence type="ECO:0000256" key="2">
    <source>
        <dbReference type="ARBA" id="ARBA00022741"/>
    </source>
</evidence>
<reference evidence="5" key="1">
    <citation type="journal article" date="2020" name="mSystems">
        <title>Genome- and Community-Level Interaction Insights into Carbon Utilization and Element Cycling Functions of Hydrothermarchaeota in Hydrothermal Sediment.</title>
        <authorList>
            <person name="Zhou Z."/>
            <person name="Liu Y."/>
            <person name="Xu W."/>
            <person name="Pan J."/>
            <person name="Luo Z.H."/>
            <person name="Li M."/>
        </authorList>
    </citation>
    <scope>NUCLEOTIDE SEQUENCE [LARGE SCALE GENOMIC DNA]</scope>
    <source>
        <strain evidence="5">HyVt-458</strain>
    </source>
</reference>
<dbReference type="InterPro" id="IPR027417">
    <property type="entry name" value="P-loop_NTPase"/>
</dbReference>
<dbReference type="PANTHER" id="PTHR30258:SF2">
    <property type="entry name" value="COMG OPERON PROTEIN 1"/>
    <property type="match status" value="1"/>
</dbReference>
<evidence type="ECO:0000256" key="3">
    <source>
        <dbReference type="ARBA" id="ARBA00022840"/>
    </source>
</evidence>
<dbReference type="GO" id="GO:0005524">
    <property type="term" value="F:ATP binding"/>
    <property type="evidence" value="ECO:0007669"/>
    <property type="project" value="UniProtKB-KW"/>
</dbReference>
<feature type="domain" description="Bacterial type II secretion system protein E" evidence="4">
    <location>
        <begin position="417"/>
        <end position="431"/>
    </location>
</feature>
<dbReference type="AlphaFoldDB" id="A0A831RVB3"/>
<comment type="caution">
    <text evidence="5">The sequence shown here is derived from an EMBL/GenBank/DDBJ whole genome shotgun (WGS) entry which is preliminary data.</text>
</comment>
<evidence type="ECO:0000259" key="4">
    <source>
        <dbReference type="PROSITE" id="PS00662"/>
    </source>
</evidence>
<dbReference type="SUPFAM" id="SSF160246">
    <property type="entry name" value="EspE N-terminal domain-like"/>
    <property type="match status" value="1"/>
</dbReference>